<organism evidence="6 7">
    <name type="scientific">Globisporangium ultimum (strain ATCC 200006 / CBS 805.95 / DAOM BR144)</name>
    <name type="common">Pythium ultimum</name>
    <dbReference type="NCBI Taxonomy" id="431595"/>
    <lineage>
        <taxon>Eukaryota</taxon>
        <taxon>Sar</taxon>
        <taxon>Stramenopiles</taxon>
        <taxon>Oomycota</taxon>
        <taxon>Peronosporomycetes</taxon>
        <taxon>Pythiales</taxon>
        <taxon>Pythiaceae</taxon>
        <taxon>Globisporangium</taxon>
    </lineage>
</organism>
<dbReference type="Proteomes" id="UP000019132">
    <property type="component" value="Unassembled WGS sequence"/>
</dbReference>
<dbReference type="VEuPathDB" id="FungiDB:PYU1_G013840"/>
<evidence type="ECO:0000256" key="1">
    <source>
        <dbReference type="ARBA" id="ARBA00004496"/>
    </source>
</evidence>
<evidence type="ECO:0000256" key="4">
    <source>
        <dbReference type="ARBA" id="ARBA00049360"/>
    </source>
</evidence>
<dbReference type="FunFam" id="3.90.640.10:FF:000014">
    <property type="entry name" value="Putative actin-related protein 6"/>
    <property type="match status" value="1"/>
</dbReference>
<evidence type="ECO:0000256" key="5">
    <source>
        <dbReference type="SAM" id="MobiDB-lite"/>
    </source>
</evidence>
<comment type="catalytic activity">
    <reaction evidence="4">
        <text>ATP + H2O = ADP + phosphate + H(+)</text>
        <dbReference type="Rhea" id="RHEA:13065"/>
        <dbReference type="ChEBI" id="CHEBI:15377"/>
        <dbReference type="ChEBI" id="CHEBI:15378"/>
        <dbReference type="ChEBI" id="CHEBI:30616"/>
        <dbReference type="ChEBI" id="CHEBI:43474"/>
        <dbReference type="ChEBI" id="CHEBI:456216"/>
    </reaction>
</comment>
<dbReference type="HOGENOM" id="CLU_027965_1_1_1"/>
<dbReference type="eggNOG" id="KOG0680">
    <property type="taxonomic scope" value="Eukaryota"/>
</dbReference>
<evidence type="ECO:0000313" key="6">
    <source>
        <dbReference type="EnsemblProtists" id="PYU1_T013869"/>
    </source>
</evidence>
<dbReference type="SUPFAM" id="SSF53067">
    <property type="entry name" value="Actin-like ATPase domain"/>
    <property type="match status" value="2"/>
</dbReference>
<reference evidence="7" key="1">
    <citation type="journal article" date="2010" name="Genome Biol.">
        <title>Genome sequence of the necrotrophic plant pathogen Pythium ultimum reveals original pathogenicity mechanisms and effector repertoire.</title>
        <authorList>
            <person name="Levesque C.A."/>
            <person name="Brouwer H."/>
            <person name="Cano L."/>
            <person name="Hamilton J.P."/>
            <person name="Holt C."/>
            <person name="Huitema E."/>
            <person name="Raffaele S."/>
            <person name="Robideau G.P."/>
            <person name="Thines M."/>
            <person name="Win J."/>
            <person name="Zerillo M.M."/>
            <person name="Beakes G.W."/>
            <person name="Boore J.L."/>
            <person name="Busam D."/>
            <person name="Dumas B."/>
            <person name="Ferriera S."/>
            <person name="Fuerstenberg S.I."/>
            <person name="Gachon C.M."/>
            <person name="Gaulin E."/>
            <person name="Govers F."/>
            <person name="Grenville-Briggs L."/>
            <person name="Horner N."/>
            <person name="Hostetler J."/>
            <person name="Jiang R.H."/>
            <person name="Johnson J."/>
            <person name="Krajaejun T."/>
            <person name="Lin H."/>
            <person name="Meijer H.J."/>
            <person name="Moore B."/>
            <person name="Morris P."/>
            <person name="Phuntmart V."/>
            <person name="Puiu D."/>
            <person name="Shetty J."/>
            <person name="Stajich J.E."/>
            <person name="Tripathy S."/>
            <person name="Wawra S."/>
            <person name="van West P."/>
            <person name="Whitty B.R."/>
            <person name="Coutinho P.M."/>
            <person name="Henrissat B."/>
            <person name="Martin F."/>
            <person name="Thomas P.D."/>
            <person name="Tyler B.M."/>
            <person name="De Vries R.P."/>
            <person name="Kamoun S."/>
            <person name="Yandell M."/>
            <person name="Tisserat N."/>
            <person name="Buell C.R."/>
        </authorList>
    </citation>
    <scope>NUCLEOTIDE SEQUENCE</scope>
    <source>
        <strain evidence="7">DAOM:BR144</strain>
    </source>
</reference>
<dbReference type="InterPro" id="IPR043129">
    <property type="entry name" value="ATPase_NBD"/>
</dbReference>
<evidence type="ECO:0000256" key="3">
    <source>
        <dbReference type="ARBA" id="ARBA00022490"/>
    </source>
</evidence>
<dbReference type="AlphaFoldDB" id="K3X9H0"/>
<accession>K3X9H0</accession>
<keyword evidence="3" id="KW-0963">Cytoplasm</keyword>
<dbReference type="OMA" id="FFEEYEC"/>
<dbReference type="InParanoid" id="K3X9H0"/>
<dbReference type="GO" id="GO:0005737">
    <property type="term" value="C:cytoplasm"/>
    <property type="evidence" value="ECO:0007669"/>
    <property type="project" value="UniProtKB-SubCell"/>
</dbReference>
<reference evidence="7" key="2">
    <citation type="submission" date="2010-04" db="EMBL/GenBank/DDBJ databases">
        <authorList>
            <person name="Buell R."/>
            <person name="Hamilton J."/>
            <person name="Hostetler J."/>
        </authorList>
    </citation>
    <scope>NUCLEOTIDE SEQUENCE [LARGE SCALE GENOMIC DNA]</scope>
    <source>
        <strain evidence="7">DAOM:BR144</strain>
    </source>
</reference>
<dbReference type="CDD" id="cd10210">
    <property type="entry name" value="ASKHA_NBD_Arp6"/>
    <property type="match status" value="1"/>
</dbReference>
<dbReference type="GO" id="GO:0005634">
    <property type="term" value="C:nucleus"/>
    <property type="evidence" value="ECO:0007669"/>
    <property type="project" value="UniProtKB-ARBA"/>
</dbReference>
<dbReference type="Gene3D" id="3.90.640.10">
    <property type="entry name" value="Actin, Chain A, domain 4"/>
    <property type="match status" value="1"/>
</dbReference>
<dbReference type="SMART" id="SM00268">
    <property type="entry name" value="ACTIN"/>
    <property type="match status" value="1"/>
</dbReference>
<keyword evidence="7" id="KW-1185">Reference proteome</keyword>
<sequence length="461" mass="51200">MNDMPPRNVVAVDAGGATLKASVVSGRAAEDAAAALLLANHVATTTSSGNVLLGKELLERERQGGTKLHYVRPIERGYCVNWNVETDIWSHLFSKKASGNGALGVDPAEHSLLTTAPLFAPTVLNETMDQVVFEEFGFHSYARVNAQDMCVLSYTQFCQQTRAKELLERQIASTETQESRSPAKRRRKTKAASTARVPLDPSGNEFTFDTSSCHLVVDSGFSFTHIVPIIDGRAYLPGVKRINVGGKLLTNYLKEIVSFRQWNVMDDTRVINELKEALCYCSMDFESEMAKYHNNGRSGGHRKHWILPDFVNSFQGRLRNGDNPNHPQNDDEQALELGIELITVPEVLFNPSDIGLGQAGLAEAILQAVVACPPELHSALYANILLVGGNTKFVNIRERLERELRSLAPAEYEIVLHQPHDPILTAWDGCTRFATSDEFECRAVSKQEYEEHGSNICRKRF</sequence>
<evidence type="ECO:0000256" key="2">
    <source>
        <dbReference type="ARBA" id="ARBA00005665"/>
    </source>
</evidence>
<dbReference type="EnsemblProtists" id="PYU1_T013869">
    <property type="protein sequence ID" value="PYU1_T013869"/>
    <property type="gene ID" value="PYU1_G013840"/>
</dbReference>
<dbReference type="Gene3D" id="3.30.420.40">
    <property type="match status" value="3"/>
</dbReference>
<proteinExistence type="inferred from homology"/>
<protein>
    <recommendedName>
        <fullName evidence="8">Actin-related protein 6</fullName>
    </recommendedName>
</protein>
<dbReference type="EMBL" id="GL376595">
    <property type="status" value="NOT_ANNOTATED_CDS"/>
    <property type="molecule type" value="Genomic_DNA"/>
</dbReference>
<dbReference type="PANTHER" id="PTHR11937">
    <property type="entry name" value="ACTIN"/>
    <property type="match status" value="1"/>
</dbReference>
<feature type="region of interest" description="Disordered" evidence="5">
    <location>
        <begin position="170"/>
        <end position="196"/>
    </location>
</feature>
<dbReference type="InterPro" id="IPR004000">
    <property type="entry name" value="Actin"/>
</dbReference>
<dbReference type="Pfam" id="PF00022">
    <property type="entry name" value="Actin"/>
    <property type="match status" value="1"/>
</dbReference>
<dbReference type="STRING" id="431595.K3X9H0"/>
<comment type="similarity">
    <text evidence="2">Belongs to the actin family. ARP6 subfamily.</text>
</comment>
<evidence type="ECO:0000313" key="7">
    <source>
        <dbReference type="Proteomes" id="UP000019132"/>
    </source>
</evidence>
<evidence type="ECO:0008006" key="8">
    <source>
        <dbReference type="Google" id="ProtNLM"/>
    </source>
</evidence>
<comment type="subcellular location">
    <subcellularLocation>
        <location evidence="1">Cytoplasm</location>
    </subcellularLocation>
</comment>
<reference evidence="6" key="3">
    <citation type="submission" date="2015-02" db="UniProtKB">
        <authorList>
            <consortium name="EnsemblProtists"/>
        </authorList>
    </citation>
    <scope>IDENTIFICATION</scope>
    <source>
        <strain evidence="6">DAOM BR144</strain>
    </source>
</reference>
<name>K3X9H0_GLOUD</name>